<dbReference type="EMBL" id="CADCXU010008799">
    <property type="protein sequence ID" value="CAA9999444.1"/>
    <property type="molecule type" value="Genomic_DNA"/>
</dbReference>
<dbReference type="AlphaFoldDB" id="A0A6H5GAT9"/>
<keyword evidence="2" id="KW-1185">Reference proteome</keyword>
<protein>
    <submittedName>
        <fullName evidence="1">Uncharacterized protein</fullName>
    </submittedName>
</protein>
<name>A0A6H5GAT9_9HEMI</name>
<reference evidence="1 2" key="1">
    <citation type="submission" date="2020-02" db="EMBL/GenBank/DDBJ databases">
        <authorList>
            <person name="Ferguson B K."/>
        </authorList>
    </citation>
    <scope>NUCLEOTIDE SEQUENCE [LARGE SCALE GENOMIC DNA]</scope>
</reference>
<organism evidence="1 2">
    <name type="scientific">Nesidiocoris tenuis</name>
    <dbReference type="NCBI Taxonomy" id="355587"/>
    <lineage>
        <taxon>Eukaryota</taxon>
        <taxon>Metazoa</taxon>
        <taxon>Ecdysozoa</taxon>
        <taxon>Arthropoda</taxon>
        <taxon>Hexapoda</taxon>
        <taxon>Insecta</taxon>
        <taxon>Pterygota</taxon>
        <taxon>Neoptera</taxon>
        <taxon>Paraneoptera</taxon>
        <taxon>Hemiptera</taxon>
        <taxon>Heteroptera</taxon>
        <taxon>Panheteroptera</taxon>
        <taxon>Cimicomorpha</taxon>
        <taxon>Miridae</taxon>
        <taxon>Dicyphina</taxon>
        <taxon>Nesidiocoris</taxon>
    </lineage>
</organism>
<dbReference type="Proteomes" id="UP000479000">
    <property type="component" value="Unassembled WGS sequence"/>
</dbReference>
<evidence type="ECO:0000313" key="1">
    <source>
        <dbReference type="EMBL" id="CAA9999444.1"/>
    </source>
</evidence>
<gene>
    <name evidence="1" type="ORF">NTEN_LOCUS5727</name>
</gene>
<accession>A0A6H5GAT9</accession>
<evidence type="ECO:0000313" key="2">
    <source>
        <dbReference type="Proteomes" id="UP000479000"/>
    </source>
</evidence>
<sequence length="141" mass="15778">MSFCIIVSWSYQARGKGEGSRCSALLLPKFSGVPSHKYYERDQFFIIDAFYRTRSIIIHCIPRRYRRGRMALLNPPAVGSIMSLAQALAATKIECELSQLQTHRRHSPLCFKTGATTGQRGVVKGSAGTITFVHKSTQELI</sequence>
<proteinExistence type="predicted"/>